<protein>
    <submittedName>
        <fullName evidence="1">Uncharacterized protein</fullName>
    </submittedName>
</protein>
<comment type="caution">
    <text evidence="1">The sequence shown here is derived from an EMBL/GenBank/DDBJ whole genome shotgun (WGS) entry which is preliminary data.</text>
</comment>
<reference evidence="1 2" key="1">
    <citation type="submission" date="2024-10" db="EMBL/GenBank/DDBJ databases">
        <title>The Natural Products Discovery Center: Release of the First 8490 Sequenced Strains for Exploring Actinobacteria Biosynthetic Diversity.</title>
        <authorList>
            <person name="Kalkreuter E."/>
            <person name="Kautsar S.A."/>
            <person name="Yang D."/>
            <person name="Bader C.D."/>
            <person name="Teijaro C.N."/>
            <person name="Fluegel L."/>
            <person name="Davis C.M."/>
            <person name="Simpson J.R."/>
            <person name="Lauterbach L."/>
            <person name="Steele A.D."/>
            <person name="Gui C."/>
            <person name="Meng S."/>
            <person name="Li G."/>
            <person name="Viehrig K."/>
            <person name="Ye F."/>
            <person name="Su P."/>
            <person name="Kiefer A.F."/>
            <person name="Nichols A."/>
            <person name="Cepeda A.J."/>
            <person name="Yan W."/>
            <person name="Fan B."/>
            <person name="Jiang Y."/>
            <person name="Adhikari A."/>
            <person name="Zheng C.-J."/>
            <person name="Schuster L."/>
            <person name="Cowan T.M."/>
            <person name="Smanski M.J."/>
            <person name="Chevrette M.G."/>
            <person name="De Carvalho L.P.S."/>
            <person name="Shen B."/>
        </authorList>
    </citation>
    <scope>NUCLEOTIDE SEQUENCE [LARGE SCALE GENOMIC DNA]</scope>
    <source>
        <strain evidence="1 2">NPDC004119</strain>
    </source>
</reference>
<accession>A0ABW6NYW4</accession>
<sequence length="375" mass="42193">MPLDDQVGRWIERAEHIKKMLDPMVASWPTNQPLLPSTLTSLQQTLTSDYLEPALADAREGQVAGIVEPLLTALTEFRGIRSMPGGSREFVEAITKIRDIAQTTALSLRSDDSLRVQTVEEVISDFAEEYRMTLILALTANYALSQTVTRWRDEKNNGRSVGNHLDLSTMQFVGNPSAGTIPMANLTSASTGEPLVLTPFNFGAAIKEMMSGGTPPPIYRMAYTQWFTTIHAAWEDTYRPRLAAAHGAGPDGKLWGKNDIRSEFFNEVRQIRHDIAHKRGICVESADNKIINWLVPGEEIAPTPRQMLDLLDVFPDAELRRPPTKTERTKYPLPYQFESDWIDQVKTHVERLEPAKKKRAAVIQNVLDDWMGDEH</sequence>
<dbReference type="EMBL" id="JBIAMT010000001">
    <property type="protein sequence ID" value="MFF0495684.1"/>
    <property type="molecule type" value="Genomic_DNA"/>
</dbReference>
<keyword evidence="2" id="KW-1185">Reference proteome</keyword>
<proteinExistence type="predicted"/>
<evidence type="ECO:0000313" key="1">
    <source>
        <dbReference type="EMBL" id="MFF0495684.1"/>
    </source>
</evidence>
<dbReference type="RefSeq" id="WP_387389947.1">
    <property type="nucleotide sequence ID" value="NZ_JBIAMT010000001.1"/>
</dbReference>
<dbReference type="Proteomes" id="UP001601442">
    <property type="component" value="Unassembled WGS sequence"/>
</dbReference>
<gene>
    <name evidence="1" type="ORF">ACFYU5_04695</name>
</gene>
<organism evidence="1 2">
    <name type="scientific">Nocardia aobensis</name>
    <dbReference type="NCBI Taxonomy" id="257277"/>
    <lineage>
        <taxon>Bacteria</taxon>
        <taxon>Bacillati</taxon>
        <taxon>Actinomycetota</taxon>
        <taxon>Actinomycetes</taxon>
        <taxon>Mycobacteriales</taxon>
        <taxon>Nocardiaceae</taxon>
        <taxon>Nocardia</taxon>
    </lineage>
</organism>
<evidence type="ECO:0000313" key="2">
    <source>
        <dbReference type="Proteomes" id="UP001601442"/>
    </source>
</evidence>
<name>A0ABW6NYW4_9NOCA</name>